<keyword evidence="2" id="KW-1185">Reference proteome</keyword>
<reference evidence="1 2" key="1">
    <citation type="journal article" date="2023" name="Cell">
        <title>Genetic manipulation of Patescibacteria provides mechanistic insights into microbial dark matter and the epibiotic lifestyle.</title>
        <authorList>
            <person name="Wang Y."/>
            <person name="Gallagher L.A."/>
            <person name="Andrade P.A."/>
            <person name="Liu A."/>
            <person name="Humphreys I.R."/>
            <person name="Turkarslan S."/>
            <person name="Cutler K.J."/>
            <person name="Arrieta-Ortiz M.L."/>
            <person name="Li Y."/>
            <person name="Radey M.C."/>
            <person name="McLean J.S."/>
            <person name="Cong Q."/>
            <person name="Baker D."/>
            <person name="Baliga N.S."/>
            <person name="Peterson S.B."/>
            <person name="Mougous J.D."/>
        </authorList>
    </citation>
    <scope>NUCLEOTIDE SEQUENCE [LARGE SCALE GENOMIC DNA]</scope>
    <source>
        <strain evidence="1 2">ML1</strain>
    </source>
</reference>
<organism evidence="1 2">
    <name type="scientific">Candidatus Southlakia epibionticum</name>
    <dbReference type="NCBI Taxonomy" id="3043284"/>
    <lineage>
        <taxon>Bacteria</taxon>
        <taxon>Candidatus Saccharimonadota</taxon>
        <taxon>Candidatus Saccharimonadia</taxon>
        <taxon>Candidatus Saccharimonadales</taxon>
        <taxon>Candidatus Saccharimonadaceae</taxon>
        <taxon>Candidatus Southlakia</taxon>
    </lineage>
</organism>
<sequence>MGYDYWRKQNPAKPLFPDIEWAKPEQRAQRGRLGIVGGNKLGFAGIAEAYQTALSTGAGEVRVVLPDALKRSIPPAMTDVIFAPSNPSGSLARGAINELRALSSWSTGLLLAGDAGRNSETAIVYSDLLSTYDGPLVVTRDAVDLVRNDAEAIATRPRTVLVLSFAQLQKLFRELYYPKILTFNVPLMQLVEALHKFTITYPLTIATLHRDTLIIAHGGEVVTTDWRDPMRIWRGKTAARAAAYLLWTPSQPLEAVATSVAAHNP</sequence>
<proteinExistence type="predicted"/>
<dbReference type="Gene3D" id="3.40.1190.20">
    <property type="match status" value="1"/>
</dbReference>
<dbReference type="RefSeq" id="WP_376754322.1">
    <property type="nucleotide sequence ID" value="NZ_CP124550.1"/>
</dbReference>
<dbReference type="SUPFAM" id="SSF53613">
    <property type="entry name" value="Ribokinase-like"/>
    <property type="match status" value="1"/>
</dbReference>
<gene>
    <name evidence="1" type="ORF">SEML1_0330</name>
</gene>
<evidence type="ECO:0000313" key="1">
    <source>
        <dbReference type="EMBL" id="WIO45958.1"/>
    </source>
</evidence>
<accession>A0ABY8WU90</accession>
<name>A0ABY8WU90_9BACT</name>
<dbReference type="InterPro" id="IPR029056">
    <property type="entry name" value="Ribokinase-like"/>
</dbReference>
<protein>
    <submittedName>
        <fullName evidence="1">YjeF N-terminal domain-containing protein</fullName>
    </submittedName>
</protein>
<evidence type="ECO:0000313" key="2">
    <source>
        <dbReference type="Proteomes" id="UP001177295"/>
    </source>
</evidence>
<dbReference type="EMBL" id="CP124550">
    <property type="protein sequence ID" value="WIO45958.1"/>
    <property type="molecule type" value="Genomic_DNA"/>
</dbReference>
<dbReference type="Proteomes" id="UP001177295">
    <property type="component" value="Chromosome"/>
</dbReference>